<dbReference type="AlphaFoldDB" id="A0A7W2ERP9"/>
<accession>A0A7W2ERP9</accession>
<evidence type="ECO:0000313" key="3">
    <source>
        <dbReference type="EMBL" id="MBA5637402.1"/>
    </source>
</evidence>
<name>A0A7W2ERP9_9BURK</name>
<dbReference type="Pfam" id="PF20432">
    <property type="entry name" value="Xre-like-HTH"/>
    <property type="match status" value="1"/>
</dbReference>
<dbReference type="InterPro" id="IPR046847">
    <property type="entry name" value="Xre-like_HTH"/>
</dbReference>
<comment type="caution">
    <text evidence="3">The sequence shown here is derived from an EMBL/GenBank/DDBJ whole genome shotgun (WGS) entry which is preliminary data.</text>
</comment>
<dbReference type="Pfam" id="PF09722">
    <property type="entry name" value="Xre_MbcA_ParS_C"/>
    <property type="match status" value="1"/>
</dbReference>
<organism evidence="3 4">
    <name type="scientific">Rugamonas brunnea</name>
    <dbReference type="NCBI Taxonomy" id="2758569"/>
    <lineage>
        <taxon>Bacteria</taxon>
        <taxon>Pseudomonadati</taxon>
        <taxon>Pseudomonadota</taxon>
        <taxon>Betaproteobacteria</taxon>
        <taxon>Burkholderiales</taxon>
        <taxon>Oxalobacteraceae</taxon>
        <taxon>Telluria group</taxon>
        <taxon>Rugamonas</taxon>
    </lineage>
</organism>
<feature type="domain" description="Antitoxin Xre/MbcA/ParS-like toxin-binding" evidence="1">
    <location>
        <begin position="59"/>
        <end position="103"/>
    </location>
</feature>
<evidence type="ECO:0000259" key="2">
    <source>
        <dbReference type="Pfam" id="PF20432"/>
    </source>
</evidence>
<sequence length="106" mass="11135">MVKEVLIASLGIPRATLSRKERAASALSPDESERLLGVKALIGQVQAMVQESGDPAGFDAAHWVAEWLHQPLPALGGLPPASYLDTVEGQKLVATLLAMTQSGAYA</sequence>
<dbReference type="InterPro" id="IPR024467">
    <property type="entry name" value="Xre/MbcA/ParS-like_toxin-bd"/>
</dbReference>
<evidence type="ECO:0000313" key="4">
    <source>
        <dbReference type="Proteomes" id="UP000534388"/>
    </source>
</evidence>
<dbReference type="GO" id="GO:0003677">
    <property type="term" value="F:DNA binding"/>
    <property type="evidence" value="ECO:0007669"/>
    <property type="project" value="InterPro"/>
</dbReference>
<protein>
    <submittedName>
        <fullName evidence="3">DUF2384 domain-containing protein</fullName>
    </submittedName>
</protein>
<evidence type="ECO:0000259" key="1">
    <source>
        <dbReference type="Pfam" id="PF09722"/>
    </source>
</evidence>
<gene>
    <name evidence="3" type="ORF">H3H37_10090</name>
</gene>
<reference evidence="3 4" key="1">
    <citation type="submission" date="2020-07" db="EMBL/GenBank/DDBJ databases">
        <title>Novel species isolated from subtropical streams in China.</title>
        <authorList>
            <person name="Lu H."/>
        </authorList>
    </citation>
    <scope>NUCLEOTIDE SEQUENCE [LARGE SCALE GENOMIC DNA]</scope>
    <source>
        <strain evidence="3 4">LX20W</strain>
    </source>
</reference>
<proteinExistence type="predicted"/>
<dbReference type="Proteomes" id="UP000534388">
    <property type="component" value="Unassembled WGS sequence"/>
</dbReference>
<keyword evidence="4" id="KW-1185">Reference proteome</keyword>
<feature type="domain" description="Antitoxin Xre-like helix-turn-helix" evidence="2">
    <location>
        <begin position="8"/>
        <end position="37"/>
    </location>
</feature>
<dbReference type="EMBL" id="JACEZT010000005">
    <property type="protein sequence ID" value="MBA5637402.1"/>
    <property type="molecule type" value="Genomic_DNA"/>
</dbReference>